<dbReference type="PANTHER" id="PTHR45649:SF14">
    <property type="entry name" value="GABA PERMEASE"/>
    <property type="match status" value="1"/>
</dbReference>
<evidence type="ECO:0000256" key="4">
    <source>
        <dbReference type="ARBA" id="ARBA00022989"/>
    </source>
</evidence>
<feature type="transmembrane region" description="Helical" evidence="6">
    <location>
        <begin position="23"/>
        <end position="48"/>
    </location>
</feature>
<dbReference type="GO" id="GO:0022857">
    <property type="term" value="F:transmembrane transporter activity"/>
    <property type="evidence" value="ECO:0007669"/>
    <property type="project" value="InterPro"/>
</dbReference>
<accession>A0A317WHE4</accession>
<comment type="caution">
    <text evidence="7">The sequence shown here is derived from an EMBL/GenBank/DDBJ whole genome shotgun (WGS) entry which is preliminary data.</text>
</comment>
<evidence type="ECO:0000313" key="8">
    <source>
        <dbReference type="Proteomes" id="UP000246702"/>
    </source>
</evidence>
<feature type="transmembrane region" description="Helical" evidence="6">
    <location>
        <begin position="113"/>
        <end position="131"/>
    </location>
</feature>
<dbReference type="AlphaFoldDB" id="A0A317WHE4"/>
<protein>
    <recommendedName>
        <fullName evidence="9">Amino acid transporter</fullName>
    </recommendedName>
</protein>
<keyword evidence="2" id="KW-0813">Transport</keyword>
<evidence type="ECO:0000256" key="1">
    <source>
        <dbReference type="ARBA" id="ARBA00004141"/>
    </source>
</evidence>
<dbReference type="STRING" id="1450535.A0A317WHE4"/>
<organism evidence="7 8">
    <name type="scientific">Aspergillus sclerotioniger CBS 115572</name>
    <dbReference type="NCBI Taxonomy" id="1450535"/>
    <lineage>
        <taxon>Eukaryota</taxon>
        <taxon>Fungi</taxon>
        <taxon>Dikarya</taxon>
        <taxon>Ascomycota</taxon>
        <taxon>Pezizomycotina</taxon>
        <taxon>Eurotiomycetes</taxon>
        <taxon>Eurotiomycetidae</taxon>
        <taxon>Eurotiales</taxon>
        <taxon>Aspergillaceae</taxon>
        <taxon>Aspergillus</taxon>
        <taxon>Aspergillus subgen. Circumdati</taxon>
    </lineage>
</organism>
<feature type="transmembrane region" description="Helical" evidence="6">
    <location>
        <begin position="69"/>
        <end position="93"/>
    </location>
</feature>
<keyword evidence="4 6" id="KW-1133">Transmembrane helix</keyword>
<gene>
    <name evidence="7" type="ORF">BO94DRAFT_518263</name>
</gene>
<sequence>MASWTCNIVLYGTVFDVGGPMMLIYSTIIVTLGQCLLMASLGEMCSIWPYSGGQQAYTKHLAPASCRRFLSYLIGWIVYLGEIATSAGCAMNSAQIVTAVVQLHYHNYIPTRWHIWLIYSGILLLSILFSFTQRHLPVIALIGALVTVGGGIAWATTFLVLAQKHEAAFVFNYLINRSGYTSTGWVGLMSIYTPVYALYGTDGVLHITEEIHCPEKNAPRAMILSMVLSGITSLMGAVVLGFCAGNWQSYMESDLPFIPWFVEILDNVTGAIVLAIVVLVFLNFLIIVGINTAASRMAWSMATDHALPFSDVLMRINPTFQTPINTILLTVAAEMVIGLVVFGSDYAFEAIVSLGGVAFQIGYLTPVLLLIIRGRSALPSGRYFDLGRFGLVINVSSVCWSSLIIVILLFPLYVPVTPGDIYNMNWAVVMCGGLILAVAVDWVFRGRFHYIVPAL</sequence>
<feature type="transmembrane region" description="Helical" evidence="6">
    <location>
        <begin position="182"/>
        <end position="200"/>
    </location>
</feature>
<name>A0A317WHE4_9EURO</name>
<dbReference type="Gene3D" id="1.20.1740.10">
    <property type="entry name" value="Amino acid/polyamine transporter I"/>
    <property type="match status" value="1"/>
</dbReference>
<dbReference type="InterPro" id="IPR002293">
    <property type="entry name" value="AA/rel_permease1"/>
</dbReference>
<evidence type="ECO:0000256" key="2">
    <source>
        <dbReference type="ARBA" id="ARBA00022448"/>
    </source>
</evidence>
<dbReference type="Proteomes" id="UP000246702">
    <property type="component" value="Unassembled WGS sequence"/>
</dbReference>
<keyword evidence="8" id="KW-1185">Reference proteome</keyword>
<feature type="transmembrane region" description="Helical" evidence="6">
    <location>
        <begin position="426"/>
        <end position="444"/>
    </location>
</feature>
<dbReference type="Pfam" id="PF13520">
    <property type="entry name" value="AA_permease_2"/>
    <property type="match status" value="1"/>
</dbReference>
<evidence type="ECO:0000256" key="6">
    <source>
        <dbReference type="SAM" id="Phobius"/>
    </source>
</evidence>
<keyword evidence="3 6" id="KW-0812">Transmembrane</keyword>
<keyword evidence="5 6" id="KW-0472">Membrane</keyword>
<evidence type="ECO:0000256" key="5">
    <source>
        <dbReference type="ARBA" id="ARBA00023136"/>
    </source>
</evidence>
<feature type="transmembrane region" description="Helical" evidence="6">
    <location>
        <begin position="221"/>
        <end position="248"/>
    </location>
</feature>
<dbReference type="PIRSF" id="PIRSF006060">
    <property type="entry name" value="AA_transporter"/>
    <property type="match status" value="1"/>
</dbReference>
<feature type="transmembrane region" description="Helical" evidence="6">
    <location>
        <begin position="138"/>
        <end position="162"/>
    </location>
</feature>
<evidence type="ECO:0008006" key="9">
    <source>
        <dbReference type="Google" id="ProtNLM"/>
    </source>
</evidence>
<dbReference type="GO" id="GO:0016020">
    <property type="term" value="C:membrane"/>
    <property type="evidence" value="ECO:0007669"/>
    <property type="project" value="UniProtKB-SubCell"/>
</dbReference>
<feature type="transmembrane region" description="Helical" evidence="6">
    <location>
        <begin position="268"/>
        <end position="290"/>
    </location>
</feature>
<comment type="subcellular location">
    <subcellularLocation>
        <location evidence="1">Membrane</location>
        <topology evidence="1">Multi-pass membrane protein</topology>
    </subcellularLocation>
</comment>
<feature type="transmembrane region" description="Helical" evidence="6">
    <location>
        <begin position="391"/>
        <end position="414"/>
    </location>
</feature>
<evidence type="ECO:0000313" key="7">
    <source>
        <dbReference type="EMBL" id="PWY85793.1"/>
    </source>
</evidence>
<dbReference type="EMBL" id="MSFK01000016">
    <property type="protein sequence ID" value="PWY85793.1"/>
    <property type="molecule type" value="Genomic_DNA"/>
</dbReference>
<dbReference type="RefSeq" id="XP_025466810.1">
    <property type="nucleotide sequence ID" value="XM_025610025.1"/>
</dbReference>
<dbReference type="GeneID" id="37112168"/>
<proteinExistence type="predicted"/>
<dbReference type="OrthoDB" id="2417308at2759"/>
<evidence type="ECO:0000256" key="3">
    <source>
        <dbReference type="ARBA" id="ARBA00022692"/>
    </source>
</evidence>
<feature type="transmembrane region" description="Helical" evidence="6">
    <location>
        <begin position="324"/>
        <end position="344"/>
    </location>
</feature>
<dbReference type="PANTHER" id="PTHR45649">
    <property type="entry name" value="AMINO-ACID PERMEASE BAT1"/>
    <property type="match status" value="1"/>
</dbReference>
<reference evidence="7 8" key="1">
    <citation type="submission" date="2016-12" db="EMBL/GenBank/DDBJ databases">
        <title>The genomes of Aspergillus section Nigri reveals drivers in fungal speciation.</title>
        <authorList>
            <consortium name="DOE Joint Genome Institute"/>
            <person name="Vesth T.C."/>
            <person name="Nybo J."/>
            <person name="Theobald S."/>
            <person name="Brandl J."/>
            <person name="Frisvad J.C."/>
            <person name="Nielsen K.F."/>
            <person name="Lyhne E.K."/>
            <person name="Kogle M.E."/>
            <person name="Kuo A."/>
            <person name="Riley R."/>
            <person name="Clum A."/>
            <person name="Nolan M."/>
            <person name="Lipzen A."/>
            <person name="Salamov A."/>
            <person name="Henrissat B."/>
            <person name="Wiebenga A."/>
            <person name="De Vries R.P."/>
            <person name="Grigoriev I.V."/>
            <person name="Mortensen U.H."/>
            <person name="Andersen M.R."/>
            <person name="Baker S.E."/>
        </authorList>
    </citation>
    <scope>NUCLEOTIDE SEQUENCE [LARGE SCALE GENOMIC DNA]</scope>
    <source>
        <strain evidence="7 8">CBS 115572</strain>
    </source>
</reference>
<feature type="transmembrane region" description="Helical" evidence="6">
    <location>
        <begin position="350"/>
        <end position="371"/>
    </location>
</feature>